<evidence type="ECO:0000256" key="2">
    <source>
        <dbReference type="SAM" id="Phobius"/>
    </source>
</evidence>
<feature type="region of interest" description="Disordered" evidence="1">
    <location>
        <begin position="80"/>
        <end position="103"/>
    </location>
</feature>
<dbReference type="RefSeq" id="WP_131154962.1">
    <property type="nucleotide sequence ID" value="NZ_CP036402.1"/>
</dbReference>
<sequence>MDIDPVAAAIVGAIGVVALVFAVLWLRKRARLMALPVLAPEQAVDHEGEAVVTGTAAGEEVTSPWSERTGAFFSAKEVVEERRQGGASTSAGSGSRSQRRRRSHDLGQVGIPLVLAGDEGAPRISVQPDGDIDIDHLPMMRTASQGSGGLNVNVGGLSVSGSGDQRSWVEEHAAFVGDRLYVAGTVTQQGGEPTIAGKVSLAGKDPSAQGAALLLRAGIAALVAVGALGFALVGLVG</sequence>
<reference evidence="3 4" key="1">
    <citation type="submission" date="2019-01" db="EMBL/GenBank/DDBJ databases">
        <title>Egibacter rhizosphaerae EGI 80759T.</title>
        <authorList>
            <person name="Chen D.-D."/>
            <person name="Tian Y."/>
            <person name="Jiao J.-Y."/>
            <person name="Zhang X.-T."/>
            <person name="Zhang Y.-G."/>
            <person name="Zhang Y."/>
            <person name="Xiao M."/>
            <person name="Shu W.-S."/>
            <person name="Li W.-J."/>
        </authorList>
    </citation>
    <scope>NUCLEOTIDE SEQUENCE [LARGE SCALE GENOMIC DNA]</scope>
    <source>
        <strain evidence="3 4">EGI 80759</strain>
    </source>
</reference>
<dbReference type="EMBL" id="CP036402">
    <property type="protein sequence ID" value="QBI19965.1"/>
    <property type="molecule type" value="Genomic_DNA"/>
</dbReference>
<name>A0A411YFE8_9ACTN</name>
<dbReference type="KEGG" id="erz:ER308_10605"/>
<evidence type="ECO:0000313" key="4">
    <source>
        <dbReference type="Proteomes" id="UP000291469"/>
    </source>
</evidence>
<evidence type="ECO:0000313" key="3">
    <source>
        <dbReference type="EMBL" id="QBI19965.1"/>
    </source>
</evidence>
<keyword evidence="2" id="KW-1133">Transmembrane helix</keyword>
<accession>A0A411YFE8</accession>
<keyword evidence="2" id="KW-0472">Membrane</keyword>
<dbReference type="Proteomes" id="UP000291469">
    <property type="component" value="Chromosome"/>
</dbReference>
<evidence type="ECO:0000256" key="1">
    <source>
        <dbReference type="SAM" id="MobiDB-lite"/>
    </source>
</evidence>
<dbReference type="AlphaFoldDB" id="A0A411YFE8"/>
<feature type="transmembrane region" description="Helical" evidence="2">
    <location>
        <begin position="6"/>
        <end position="26"/>
    </location>
</feature>
<feature type="compositionally biased region" description="Low complexity" evidence="1">
    <location>
        <begin position="85"/>
        <end position="96"/>
    </location>
</feature>
<organism evidence="3 4">
    <name type="scientific">Egibacter rhizosphaerae</name>
    <dbReference type="NCBI Taxonomy" id="1670831"/>
    <lineage>
        <taxon>Bacteria</taxon>
        <taxon>Bacillati</taxon>
        <taxon>Actinomycetota</taxon>
        <taxon>Nitriliruptoria</taxon>
        <taxon>Egibacterales</taxon>
        <taxon>Egibacteraceae</taxon>
        <taxon>Egibacter</taxon>
    </lineage>
</organism>
<gene>
    <name evidence="3" type="ORF">ER308_10605</name>
</gene>
<keyword evidence="4" id="KW-1185">Reference proteome</keyword>
<keyword evidence="2" id="KW-0812">Transmembrane</keyword>
<proteinExistence type="predicted"/>
<protein>
    <submittedName>
        <fullName evidence="3">Uncharacterized protein</fullName>
    </submittedName>
</protein>
<feature type="transmembrane region" description="Helical" evidence="2">
    <location>
        <begin position="213"/>
        <end position="236"/>
    </location>
</feature>